<sequence length="35" mass="4403">MMKGYLSEKERIQGRKYSYEEQILHQWNKKSPRIF</sequence>
<dbReference type="HOGENOM" id="CLU_3366151_0_0_10"/>
<gene>
    <name evidence="1" type="ORF">HMPREF9449_02995</name>
</gene>
<keyword evidence="2" id="KW-1185">Reference proteome</keyword>
<dbReference type="AlphaFoldDB" id="H1DL59"/>
<accession>H1DL59</accession>
<dbReference type="Proteomes" id="UP000004892">
    <property type="component" value="Unassembled WGS sequence"/>
</dbReference>
<comment type="caution">
    <text evidence="1">The sequence shown here is derived from an EMBL/GenBank/DDBJ whole genome shotgun (WGS) entry which is preliminary data.</text>
</comment>
<organism evidence="1 2">
    <name type="scientific">Odoribacter laneus YIT 12061</name>
    <dbReference type="NCBI Taxonomy" id="742817"/>
    <lineage>
        <taxon>Bacteria</taxon>
        <taxon>Pseudomonadati</taxon>
        <taxon>Bacteroidota</taxon>
        <taxon>Bacteroidia</taxon>
        <taxon>Bacteroidales</taxon>
        <taxon>Odoribacteraceae</taxon>
        <taxon>Odoribacter</taxon>
    </lineage>
</organism>
<evidence type="ECO:0000313" key="1">
    <source>
        <dbReference type="EMBL" id="EHP45150.1"/>
    </source>
</evidence>
<dbReference type="EMBL" id="ADMC01000034">
    <property type="protein sequence ID" value="EHP45150.1"/>
    <property type="molecule type" value="Genomic_DNA"/>
</dbReference>
<reference evidence="1 2" key="1">
    <citation type="submission" date="2012-01" db="EMBL/GenBank/DDBJ databases">
        <title>The Genome Sequence of Odoribacter laneus YIT 12061.</title>
        <authorList>
            <consortium name="The Broad Institute Genome Sequencing Platform"/>
            <person name="Earl A."/>
            <person name="Ward D."/>
            <person name="Feldgarden M."/>
            <person name="Gevers D."/>
            <person name="Morotomi M."/>
            <person name="Young S.K."/>
            <person name="Zeng Q."/>
            <person name="Gargeya S."/>
            <person name="Fitzgerald M."/>
            <person name="Haas B."/>
            <person name="Abouelleil A."/>
            <person name="Alvarado L."/>
            <person name="Arachchi H.M."/>
            <person name="Berlin A."/>
            <person name="Chapman S.B."/>
            <person name="Gearin G."/>
            <person name="Goldberg J."/>
            <person name="Griggs A."/>
            <person name="Gujja S."/>
            <person name="Hansen M."/>
            <person name="Heiman D."/>
            <person name="Howarth C."/>
            <person name="Larimer J."/>
            <person name="Lui A."/>
            <person name="MacDonald P.J.P."/>
            <person name="McCowen C."/>
            <person name="Montmayeur A."/>
            <person name="Murphy C."/>
            <person name="Neiman D."/>
            <person name="Pearson M."/>
            <person name="Priest M."/>
            <person name="Roberts A."/>
            <person name="Saif S."/>
            <person name="Shea T."/>
            <person name="Sisk P."/>
            <person name="Stolte C."/>
            <person name="Sykes S."/>
            <person name="Wortman J."/>
            <person name="Nusbaum C."/>
            <person name="Birren B."/>
        </authorList>
    </citation>
    <scope>NUCLEOTIDE SEQUENCE [LARGE SCALE GENOMIC DNA]</scope>
    <source>
        <strain evidence="1 2">YIT 12061</strain>
    </source>
</reference>
<name>H1DL59_9BACT</name>
<evidence type="ECO:0000313" key="2">
    <source>
        <dbReference type="Proteomes" id="UP000004892"/>
    </source>
</evidence>
<proteinExistence type="predicted"/>
<protein>
    <submittedName>
        <fullName evidence="1">Uncharacterized protein</fullName>
    </submittedName>
</protein>